<evidence type="ECO:0000256" key="1">
    <source>
        <dbReference type="ARBA" id="ARBA00005842"/>
    </source>
</evidence>
<dbReference type="PANTHER" id="PTHR11088">
    <property type="entry name" value="TRNA DIMETHYLALLYLTRANSFERASE"/>
    <property type="match status" value="1"/>
</dbReference>
<gene>
    <name evidence="7" type="ORF">CEUTPL_LOCUS2344</name>
</gene>
<keyword evidence="2 5" id="KW-0808">Transferase</keyword>
<sequence>MGLKMSTKKPLVVILGSTGTGKTKLSLELAARFNGEIIGADSMQVYKELDIVSAKATKQELSTVPHHMINILNPHEKFTVLEYRNRVLPVIDDIFKRDKLPIIVGGTNYYIESILWKILVQEPHEKLDFEVGVLPNNEHKLSSRELHEKLTKLDPVSAKRLHPNNKRKIMRSLEVLYQQGKKHSDILEEQGNGSKSGGGLRYDNVVVFWLRCCQEVLNKRLDDRVDKMIEDGLLEELMNFHKLYNEERLKDNSQVDYTKGIFQTIGFKEFHEYLMLNQEEKDSELGKKKLEEGLEKLKIGSKRYSKKQTKWVINRFLARKDRQVPPIYSLDSTSLPLWEKCVAGPSVLIVQSYLSKTACEIQPIPLVEKESVPYTSEMTYSCKVCDKVLVSSQQFEIHMKSRRHRNMLERVSKIPK</sequence>
<dbReference type="SUPFAM" id="SSF52540">
    <property type="entry name" value="P-loop containing nucleoside triphosphate hydrolases"/>
    <property type="match status" value="2"/>
</dbReference>
<dbReference type="NCBIfam" id="TIGR00174">
    <property type="entry name" value="miaA"/>
    <property type="match status" value="1"/>
</dbReference>
<accession>A0A9N9QJU2</accession>
<dbReference type="Pfam" id="PF01715">
    <property type="entry name" value="IPPT"/>
    <property type="match status" value="1"/>
</dbReference>
<protein>
    <recommendedName>
        <fullName evidence="6">C2H2-type domain-containing protein</fullName>
    </recommendedName>
</protein>
<dbReference type="GO" id="GO:0005739">
    <property type="term" value="C:mitochondrion"/>
    <property type="evidence" value="ECO:0007669"/>
    <property type="project" value="TreeGrafter"/>
</dbReference>
<evidence type="ECO:0000313" key="8">
    <source>
        <dbReference type="Proteomes" id="UP001152799"/>
    </source>
</evidence>
<evidence type="ECO:0000313" key="7">
    <source>
        <dbReference type="EMBL" id="CAG9761647.1"/>
    </source>
</evidence>
<evidence type="ECO:0000256" key="3">
    <source>
        <dbReference type="ARBA" id="ARBA00022741"/>
    </source>
</evidence>
<dbReference type="HAMAP" id="MF_00185">
    <property type="entry name" value="IPP_trans"/>
    <property type="match status" value="1"/>
</dbReference>
<evidence type="ECO:0000259" key="6">
    <source>
        <dbReference type="PROSITE" id="PS00028"/>
    </source>
</evidence>
<dbReference type="Gene3D" id="3.30.160.60">
    <property type="entry name" value="Classic Zinc Finger"/>
    <property type="match status" value="1"/>
</dbReference>
<dbReference type="EMBL" id="OU892286">
    <property type="protein sequence ID" value="CAG9761647.1"/>
    <property type="molecule type" value="Genomic_DNA"/>
</dbReference>
<dbReference type="InterPro" id="IPR039657">
    <property type="entry name" value="Dimethylallyltransferase"/>
</dbReference>
<dbReference type="GO" id="GO:0005524">
    <property type="term" value="F:ATP binding"/>
    <property type="evidence" value="ECO:0007669"/>
    <property type="project" value="UniProtKB-KW"/>
</dbReference>
<comment type="similarity">
    <text evidence="1 5">Belongs to the IPP transferase family.</text>
</comment>
<dbReference type="Proteomes" id="UP001152799">
    <property type="component" value="Chromosome 10"/>
</dbReference>
<organism evidence="7 8">
    <name type="scientific">Ceutorhynchus assimilis</name>
    <name type="common">cabbage seed weevil</name>
    <dbReference type="NCBI Taxonomy" id="467358"/>
    <lineage>
        <taxon>Eukaryota</taxon>
        <taxon>Metazoa</taxon>
        <taxon>Ecdysozoa</taxon>
        <taxon>Arthropoda</taxon>
        <taxon>Hexapoda</taxon>
        <taxon>Insecta</taxon>
        <taxon>Pterygota</taxon>
        <taxon>Neoptera</taxon>
        <taxon>Endopterygota</taxon>
        <taxon>Coleoptera</taxon>
        <taxon>Polyphaga</taxon>
        <taxon>Cucujiformia</taxon>
        <taxon>Curculionidae</taxon>
        <taxon>Ceutorhynchinae</taxon>
        <taxon>Ceutorhynchus</taxon>
    </lineage>
</organism>
<name>A0A9N9QJU2_9CUCU</name>
<dbReference type="PROSITE" id="PS00028">
    <property type="entry name" value="ZINC_FINGER_C2H2_1"/>
    <property type="match status" value="1"/>
</dbReference>
<feature type="domain" description="C2H2-type" evidence="6">
    <location>
        <begin position="382"/>
        <end position="404"/>
    </location>
</feature>
<dbReference type="AlphaFoldDB" id="A0A9N9QJU2"/>
<dbReference type="Gene3D" id="3.40.50.300">
    <property type="entry name" value="P-loop containing nucleotide triphosphate hydrolases"/>
    <property type="match status" value="1"/>
</dbReference>
<evidence type="ECO:0000256" key="2">
    <source>
        <dbReference type="ARBA" id="ARBA00022679"/>
    </source>
</evidence>
<dbReference type="InterPro" id="IPR027417">
    <property type="entry name" value="P-loop_NTPase"/>
</dbReference>
<keyword evidence="8" id="KW-1185">Reference proteome</keyword>
<dbReference type="GO" id="GO:0006400">
    <property type="term" value="P:tRNA modification"/>
    <property type="evidence" value="ECO:0007669"/>
    <property type="project" value="TreeGrafter"/>
</dbReference>
<dbReference type="InterPro" id="IPR018022">
    <property type="entry name" value="IPT"/>
</dbReference>
<dbReference type="OrthoDB" id="775260at2759"/>
<dbReference type="InterPro" id="IPR013087">
    <property type="entry name" value="Znf_C2H2_type"/>
</dbReference>
<dbReference type="GO" id="GO:0052381">
    <property type="term" value="F:tRNA dimethylallyltransferase activity"/>
    <property type="evidence" value="ECO:0007669"/>
    <property type="project" value="InterPro"/>
</dbReference>
<dbReference type="SUPFAM" id="SSF57667">
    <property type="entry name" value="beta-beta-alpha zinc fingers"/>
    <property type="match status" value="1"/>
</dbReference>
<dbReference type="Gene3D" id="1.10.20.140">
    <property type="match status" value="1"/>
</dbReference>
<reference evidence="7" key="1">
    <citation type="submission" date="2022-01" db="EMBL/GenBank/DDBJ databases">
        <authorList>
            <person name="King R."/>
        </authorList>
    </citation>
    <scope>NUCLEOTIDE SEQUENCE</scope>
</reference>
<keyword evidence="4 5" id="KW-0067">ATP-binding</keyword>
<keyword evidence="3 5" id="KW-0547">Nucleotide-binding</keyword>
<dbReference type="PANTHER" id="PTHR11088:SF89">
    <property type="entry name" value="TRNA DIMETHYLALLYLTRANSFERASE"/>
    <property type="match status" value="1"/>
</dbReference>
<evidence type="ECO:0000256" key="5">
    <source>
        <dbReference type="RuleBase" id="RU003785"/>
    </source>
</evidence>
<dbReference type="Pfam" id="PF12874">
    <property type="entry name" value="zf-met"/>
    <property type="match status" value="1"/>
</dbReference>
<dbReference type="InterPro" id="IPR036236">
    <property type="entry name" value="Znf_C2H2_sf"/>
</dbReference>
<evidence type="ECO:0000256" key="4">
    <source>
        <dbReference type="ARBA" id="ARBA00022840"/>
    </source>
</evidence>
<proteinExistence type="inferred from homology"/>